<evidence type="ECO:0000256" key="5">
    <source>
        <dbReference type="ARBA" id="ARBA00012290"/>
    </source>
</evidence>
<keyword evidence="9" id="KW-1133">Transmembrane helix</keyword>
<dbReference type="UniPathway" id="UPA00796">
    <property type="reaction ID" value="UER00771"/>
</dbReference>
<dbReference type="RefSeq" id="WP_231615339.1">
    <property type="nucleotide sequence ID" value="NZ_SJPV01000001.1"/>
</dbReference>
<accession>A0A5C6DZV0</accession>
<keyword evidence="16" id="KW-1185">Reference proteome</keyword>
<dbReference type="InterPro" id="IPR016040">
    <property type="entry name" value="NAD(P)-bd_dom"/>
</dbReference>
<keyword evidence="13 15" id="KW-0456">Lyase</keyword>
<evidence type="ECO:0000256" key="1">
    <source>
        <dbReference type="ARBA" id="ARBA00001911"/>
    </source>
</evidence>
<evidence type="ECO:0000256" key="7">
    <source>
        <dbReference type="ARBA" id="ARBA00022793"/>
    </source>
</evidence>
<reference evidence="15 16" key="1">
    <citation type="submission" date="2019-02" db="EMBL/GenBank/DDBJ databases">
        <title>Deep-cultivation of Planctomycetes and their phenomic and genomic characterization uncovers novel biology.</title>
        <authorList>
            <person name="Wiegand S."/>
            <person name="Jogler M."/>
            <person name="Boedeker C."/>
            <person name="Pinto D."/>
            <person name="Vollmers J."/>
            <person name="Rivas-Marin E."/>
            <person name="Kohn T."/>
            <person name="Peeters S.H."/>
            <person name="Heuer A."/>
            <person name="Rast P."/>
            <person name="Oberbeckmann S."/>
            <person name="Bunk B."/>
            <person name="Jeske O."/>
            <person name="Meyerdierks A."/>
            <person name="Storesund J.E."/>
            <person name="Kallscheuer N."/>
            <person name="Luecker S."/>
            <person name="Lage O.M."/>
            <person name="Pohl T."/>
            <person name="Merkel B.J."/>
            <person name="Hornburger P."/>
            <person name="Mueller R.-W."/>
            <person name="Bruemmer F."/>
            <person name="Labrenz M."/>
            <person name="Spormann A.M."/>
            <person name="Op Den Camp H."/>
            <person name="Overmann J."/>
            <person name="Amann R."/>
            <person name="Jetten M.S.M."/>
            <person name="Mascher T."/>
            <person name="Medema M.H."/>
            <person name="Devos D.P."/>
            <person name="Kaster A.-K."/>
            <person name="Ovreas L."/>
            <person name="Rohde M."/>
            <person name="Galperin M.Y."/>
            <person name="Jogler C."/>
        </authorList>
    </citation>
    <scope>NUCLEOTIDE SEQUENCE [LARGE SCALE GENOMIC DNA]</scope>
    <source>
        <strain evidence="15 16">Poly41</strain>
    </source>
</reference>
<gene>
    <name evidence="15" type="primary">strE</name>
    <name evidence="15" type="ORF">Poly41_04480</name>
</gene>
<protein>
    <recommendedName>
        <fullName evidence="5">UDP-glucuronate decarboxylase</fullName>
        <ecNumber evidence="5">4.1.1.35</ecNumber>
    </recommendedName>
</protein>
<sequence length="331" mass="37041">MDALNCLVTGGAGFIGSHLTEKLLEQGHRVTVVDDLSTGQKENLQNVLQNPRLEYIEDTVEDEALVHKVVDQADRVYHLAAAVGVALIAKQPIQTIERNIYPTQLILNRLGQRAERGERIPCFIASTSEVYGKNTKEIYAEEDDLVFGATTKPRWSYGVSKAIDEFLALAFYKEKGLPAVVGRFFNVVGPRQSGAYGMVLPRFVEAAIHNNPLVVHDDGHQVRCFAHVDDVVRGVIQLIEKPETAGRVYNIGSDEPVSILELAHRVMSRVQSQSEITFQSYADAYDESFEDIRRRVPDLTRIREAIGYHATKNLDDIIDAVADYQRSETME</sequence>
<dbReference type="AlphaFoldDB" id="A0A5C6DZV0"/>
<keyword evidence="12" id="KW-0472">Membrane</keyword>
<comment type="caution">
    <text evidence="15">The sequence shown here is derived from an EMBL/GenBank/DDBJ whole genome shotgun (WGS) entry which is preliminary data.</text>
</comment>
<feature type="domain" description="NAD(P)-binding" evidence="14">
    <location>
        <begin position="7"/>
        <end position="319"/>
    </location>
</feature>
<evidence type="ECO:0000256" key="10">
    <source>
        <dbReference type="ARBA" id="ARBA00023027"/>
    </source>
</evidence>
<dbReference type="Gene3D" id="3.40.50.720">
    <property type="entry name" value="NAD(P)-binding Rossmann-like Domain"/>
    <property type="match status" value="1"/>
</dbReference>
<dbReference type="EC" id="4.1.1.35" evidence="5"/>
<evidence type="ECO:0000256" key="2">
    <source>
        <dbReference type="ARBA" id="ARBA00004447"/>
    </source>
</evidence>
<evidence type="ECO:0000256" key="12">
    <source>
        <dbReference type="ARBA" id="ARBA00023136"/>
    </source>
</evidence>
<dbReference type="GO" id="GO:0070403">
    <property type="term" value="F:NAD+ binding"/>
    <property type="evidence" value="ECO:0007669"/>
    <property type="project" value="InterPro"/>
</dbReference>
<dbReference type="EMBL" id="SJPV01000001">
    <property type="protein sequence ID" value="TWU42152.1"/>
    <property type="molecule type" value="Genomic_DNA"/>
</dbReference>
<evidence type="ECO:0000313" key="15">
    <source>
        <dbReference type="EMBL" id="TWU42152.1"/>
    </source>
</evidence>
<comment type="cofactor">
    <cofactor evidence="1">
        <name>NAD(+)</name>
        <dbReference type="ChEBI" id="CHEBI:57540"/>
    </cofactor>
</comment>
<comment type="subcellular location">
    <subcellularLocation>
        <location evidence="2">Golgi apparatus</location>
        <location evidence="2">Golgi stack membrane</location>
        <topology evidence="2">Single-pass type II membrane protein</topology>
    </subcellularLocation>
</comment>
<dbReference type="GO" id="GO:0048040">
    <property type="term" value="F:UDP-glucuronate decarboxylase activity"/>
    <property type="evidence" value="ECO:0007669"/>
    <property type="project" value="UniProtKB-EC"/>
</dbReference>
<dbReference type="GO" id="GO:0005737">
    <property type="term" value="C:cytoplasm"/>
    <property type="evidence" value="ECO:0007669"/>
    <property type="project" value="TreeGrafter"/>
</dbReference>
<evidence type="ECO:0000256" key="4">
    <source>
        <dbReference type="ARBA" id="ARBA00007505"/>
    </source>
</evidence>
<dbReference type="GO" id="GO:0042732">
    <property type="term" value="P:D-xylose metabolic process"/>
    <property type="evidence" value="ECO:0007669"/>
    <property type="project" value="InterPro"/>
</dbReference>
<evidence type="ECO:0000256" key="13">
    <source>
        <dbReference type="ARBA" id="ARBA00023239"/>
    </source>
</evidence>
<evidence type="ECO:0000313" key="16">
    <source>
        <dbReference type="Proteomes" id="UP000319143"/>
    </source>
</evidence>
<comment type="pathway">
    <text evidence="3">Nucleotide-sugar biosynthesis; UDP-alpha-D-xylose biosynthesis; UDP-alpha-D-xylose from UDP-alpha-D-glucuronate: step 1/1.</text>
</comment>
<name>A0A5C6DZV0_9BACT</name>
<keyword evidence="6" id="KW-0812">Transmembrane</keyword>
<organism evidence="15 16">
    <name type="scientific">Novipirellula artificiosorum</name>
    <dbReference type="NCBI Taxonomy" id="2528016"/>
    <lineage>
        <taxon>Bacteria</taxon>
        <taxon>Pseudomonadati</taxon>
        <taxon>Planctomycetota</taxon>
        <taxon>Planctomycetia</taxon>
        <taxon>Pirellulales</taxon>
        <taxon>Pirellulaceae</taxon>
        <taxon>Novipirellula</taxon>
    </lineage>
</organism>
<comment type="similarity">
    <text evidence="4">Belongs to the NAD(P)-dependent epimerase/dehydratase family. UDP-glucuronic acid decarboxylase subfamily.</text>
</comment>
<keyword evidence="10" id="KW-0520">NAD</keyword>
<evidence type="ECO:0000256" key="6">
    <source>
        <dbReference type="ARBA" id="ARBA00022692"/>
    </source>
</evidence>
<evidence type="ECO:0000256" key="9">
    <source>
        <dbReference type="ARBA" id="ARBA00022989"/>
    </source>
</evidence>
<keyword evidence="11" id="KW-0333">Golgi apparatus</keyword>
<keyword evidence="8" id="KW-0735">Signal-anchor</keyword>
<keyword evidence="7" id="KW-0210">Decarboxylase</keyword>
<dbReference type="PANTHER" id="PTHR43078:SF6">
    <property type="entry name" value="UDP-GLUCURONIC ACID DECARBOXYLASE 1"/>
    <property type="match status" value="1"/>
</dbReference>
<dbReference type="Proteomes" id="UP000319143">
    <property type="component" value="Unassembled WGS sequence"/>
</dbReference>
<dbReference type="SUPFAM" id="SSF51735">
    <property type="entry name" value="NAD(P)-binding Rossmann-fold domains"/>
    <property type="match status" value="1"/>
</dbReference>
<evidence type="ECO:0000256" key="8">
    <source>
        <dbReference type="ARBA" id="ARBA00022968"/>
    </source>
</evidence>
<evidence type="ECO:0000256" key="3">
    <source>
        <dbReference type="ARBA" id="ARBA00005100"/>
    </source>
</evidence>
<evidence type="ECO:0000259" key="14">
    <source>
        <dbReference type="Pfam" id="PF16363"/>
    </source>
</evidence>
<dbReference type="InterPro" id="IPR044516">
    <property type="entry name" value="UXS-like"/>
</dbReference>
<dbReference type="InterPro" id="IPR036291">
    <property type="entry name" value="NAD(P)-bd_dom_sf"/>
</dbReference>
<dbReference type="GO" id="GO:0033320">
    <property type="term" value="P:UDP-D-xylose biosynthetic process"/>
    <property type="evidence" value="ECO:0007669"/>
    <property type="project" value="UniProtKB-UniPathway"/>
</dbReference>
<dbReference type="PRINTS" id="PR01713">
    <property type="entry name" value="NUCEPIMERASE"/>
</dbReference>
<dbReference type="Pfam" id="PF16363">
    <property type="entry name" value="GDP_Man_Dehyd"/>
    <property type="match status" value="1"/>
</dbReference>
<proteinExistence type="inferred from homology"/>
<dbReference type="PANTHER" id="PTHR43078">
    <property type="entry name" value="UDP-GLUCURONIC ACID DECARBOXYLASE-RELATED"/>
    <property type="match status" value="1"/>
</dbReference>
<evidence type="ECO:0000256" key="11">
    <source>
        <dbReference type="ARBA" id="ARBA00023034"/>
    </source>
</evidence>